<evidence type="ECO:0000256" key="1">
    <source>
        <dbReference type="ARBA" id="ARBA00004701"/>
    </source>
</evidence>
<dbReference type="InterPro" id="IPR036291">
    <property type="entry name" value="NAD(P)-bd_dom_sf"/>
</dbReference>
<dbReference type="Gene3D" id="1.20.5.100">
    <property type="entry name" value="Cytochrome c1, transmembrane anchor, C-terminal"/>
    <property type="match status" value="1"/>
</dbReference>
<evidence type="ECO:0000313" key="15">
    <source>
        <dbReference type="Proteomes" id="UP000282483"/>
    </source>
</evidence>
<dbReference type="InterPro" id="IPR017476">
    <property type="entry name" value="UDP-Glc/GDP-Man"/>
</dbReference>
<feature type="binding site" evidence="12">
    <location>
        <position position="35"/>
    </location>
    <ligand>
        <name>NAD(+)</name>
        <dbReference type="ChEBI" id="CHEBI:57540"/>
    </ligand>
</feature>
<dbReference type="Pfam" id="PF03720">
    <property type="entry name" value="UDPG_MGDP_dh_C"/>
    <property type="match status" value="1"/>
</dbReference>
<evidence type="ECO:0000256" key="11">
    <source>
        <dbReference type="PIRSR" id="PIRSR500134-2"/>
    </source>
</evidence>
<comment type="pathway">
    <text evidence="1">Nucleotide-sugar biosynthesis; UDP-alpha-D-glucuronate biosynthesis; UDP-alpha-D-glucuronate from UDP-alpha-D-glucose: step 1/1.</text>
</comment>
<dbReference type="OrthoDB" id="9803238at2"/>
<feature type="domain" description="UDP-glucose/GDP-mannose dehydrogenase C-terminal" evidence="13">
    <location>
        <begin position="320"/>
        <end position="424"/>
    </location>
</feature>
<dbReference type="Gene3D" id="3.40.50.720">
    <property type="entry name" value="NAD(P)-binding Rossmann-like Domain"/>
    <property type="match status" value="2"/>
</dbReference>
<keyword evidence="6 9" id="KW-0520">NAD</keyword>
<dbReference type="NCBIfam" id="TIGR03026">
    <property type="entry name" value="NDP-sugDHase"/>
    <property type="match status" value="1"/>
</dbReference>
<dbReference type="InterPro" id="IPR001732">
    <property type="entry name" value="UDP-Glc/GDP-Man_DH_N"/>
</dbReference>
<evidence type="ECO:0000259" key="13">
    <source>
        <dbReference type="SMART" id="SM00984"/>
    </source>
</evidence>
<evidence type="ECO:0000256" key="2">
    <source>
        <dbReference type="ARBA" id="ARBA00006601"/>
    </source>
</evidence>
<dbReference type="UniPathway" id="UPA00038">
    <property type="reaction ID" value="UER00491"/>
</dbReference>
<evidence type="ECO:0000256" key="12">
    <source>
        <dbReference type="PIRSR" id="PIRSR500134-3"/>
    </source>
</evidence>
<dbReference type="PIRSF" id="PIRSF500134">
    <property type="entry name" value="UDPglc_DH_bac"/>
    <property type="match status" value="1"/>
</dbReference>
<feature type="binding site" evidence="12">
    <location>
        <position position="158"/>
    </location>
    <ligand>
        <name>NAD(+)</name>
        <dbReference type="ChEBI" id="CHEBI:57540"/>
    </ligand>
</feature>
<dbReference type="GO" id="GO:0003979">
    <property type="term" value="F:UDP-glucose 6-dehydrogenase activity"/>
    <property type="evidence" value="ECO:0007669"/>
    <property type="project" value="UniProtKB-EC"/>
</dbReference>
<evidence type="ECO:0000256" key="4">
    <source>
        <dbReference type="ARBA" id="ARBA00015132"/>
    </source>
</evidence>
<name>A0A2Z5UX09_9COXI</name>
<proteinExistence type="inferred from homology"/>
<feature type="binding site" evidence="11">
    <location>
        <position position="210"/>
    </location>
    <ligand>
        <name>substrate</name>
    </ligand>
</feature>
<dbReference type="GO" id="GO:0006065">
    <property type="term" value="P:UDP-glucuronate biosynthetic process"/>
    <property type="evidence" value="ECO:0007669"/>
    <property type="project" value="UniProtKB-UniPathway"/>
</dbReference>
<feature type="binding site" evidence="11">
    <location>
        <position position="327"/>
    </location>
    <ligand>
        <name>substrate</name>
    </ligand>
</feature>
<evidence type="ECO:0000256" key="3">
    <source>
        <dbReference type="ARBA" id="ARBA00012954"/>
    </source>
</evidence>
<feature type="active site" description="Nucleophile" evidence="10">
    <location>
        <position position="266"/>
    </location>
</feature>
<feature type="binding site" evidence="11">
    <location>
        <begin position="255"/>
        <end position="259"/>
    </location>
    <ligand>
        <name>substrate</name>
    </ligand>
</feature>
<dbReference type="InterPro" id="IPR014026">
    <property type="entry name" value="UDP-Glc/GDP-Man_DH_dimer"/>
</dbReference>
<accession>A0A2Z5UX09</accession>
<dbReference type="GO" id="GO:0000271">
    <property type="term" value="P:polysaccharide biosynthetic process"/>
    <property type="evidence" value="ECO:0007669"/>
    <property type="project" value="InterPro"/>
</dbReference>
<feature type="binding site" evidence="12">
    <location>
        <position position="269"/>
    </location>
    <ligand>
        <name>NAD(+)</name>
        <dbReference type="ChEBI" id="CHEBI:57540"/>
    </ligand>
</feature>
<feature type="binding site" evidence="12">
    <location>
        <position position="121"/>
    </location>
    <ligand>
        <name>NAD(+)</name>
        <dbReference type="ChEBI" id="CHEBI:57540"/>
    </ligand>
</feature>
<gene>
    <name evidence="14" type="primary">udg</name>
    <name evidence="14" type="ORF">RVIR1_11680</name>
</gene>
<comment type="function">
    <text evidence="8">Catalyzes the conversion of UDP-glucose into UDP-glucuronate, one of the precursors of teichuronic acid.</text>
</comment>
<dbReference type="KEGG" id="rvi:RVIR1_11680"/>
<dbReference type="InterPro" id="IPR008927">
    <property type="entry name" value="6-PGluconate_DH-like_C_sf"/>
</dbReference>
<organism evidence="14 15">
    <name type="scientific">Candidatus Rickettsiella viridis</name>
    <dbReference type="NCBI Taxonomy" id="676208"/>
    <lineage>
        <taxon>Bacteria</taxon>
        <taxon>Pseudomonadati</taxon>
        <taxon>Pseudomonadota</taxon>
        <taxon>Gammaproteobacteria</taxon>
        <taxon>Legionellales</taxon>
        <taxon>Coxiellaceae</taxon>
        <taxon>Rickettsiella</taxon>
    </lineage>
</organism>
<dbReference type="InterPro" id="IPR028357">
    <property type="entry name" value="UDPglc_DH_bac"/>
</dbReference>
<feature type="binding site" evidence="11">
    <location>
        <begin position="155"/>
        <end position="158"/>
    </location>
    <ligand>
        <name>substrate</name>
    </ligand>
</feature>
<dbReference type="SUPFAM" id="SSF52413">
    <property type="entry name" value="UDP-glucose/GDP-mannose dehydrogenase C-terminal domain"/>
    <property type="match status" value="1"/>
</dbReference>
<reference evidence="14 15" key="1">
    <citation type="submission" date="2017-03" db="EMBL/GenBank/DDBJ databases">
        <title>The genome sequence of Candidatus Rickettsiella viridis.</title>
        <authorList>
            <person name="Nikoh N."/>
            <person name="Tsuchida T."/>
            <person name="Yamaguchi K."/>
            <person name="Maeda T."/>
            <person name="Shigenobu S."/>
            <person name="Fukatsu T."/>
        </authorList>
    </citation>
    <scope>NUCLEOTIDE SEQUENCE [LARGE SCALE GENOMIC DNA]</scope>
    <source>
        <strain evidence="14 15">Ap-RA04</strain>
    </source>
</reference>
<dbReference type="SMART" id="SM00984">
    <property type="entry name" value="UDPG_MGDP_dh_C"/>
    <property type="match status" value="1"/>
</dbReference>
<keyword evidence="5 9" id="KW-0560">Oxidoreductase</keyword>
<dbReference type="AlphaFoldDB" id="A0A2Z5UX09"/>
<evidence type="ECO:0000313" key="14">
    <source>
        <dbReference type="EMBL" id="BBB15631.1"/>
    </source>
</evidence>
<protein>
    <recommendedName>
        <fullName evidence="4 9">UDP-glucose 6-dehydrogenase</fullName>
        <ecNumber evidence="3 9">1.1.1.22</ecNumber>
    </recommendedName>
</protein>
<feature type="binding site" evidence="11">
    <location>
        <position position="263"/>
    </location>
    <ligand>
        <name>substrate</name>
    </ligand>
</feature>
<dbReference type="Proteomes" id="UP000282483">
    <property type="component" value="Chromosome"/>
</dbReference>
<dbReference type="SUPFAM" id="SSF51735">
    <property type="entry name" value="NAD(P)-binding Rossmann-fold domains"/>
    <property type="match status" value="1"/>
</dbReference>
<dbReference type="SUPFAM" id="SSF48179">
    <property type="entry name" value="6-phosphogluconate dehydrogenase C-terminal domain-like"/>
    <property type="match status" value="1"/>
</dbReference>
<dbReference type="FunFam" id="1.20.5.100:FF:000001">
    <property type="entry name" value="UDP-glucose 6-dehydrogenase"/>
    <property type="match status" value="1"/>
</dbReference>
<dbReference type="RefSeq" id="WP_126323166.1">
    <property type="nucleotide sequence ID" value="NZ_AP018005.1"/>
</dbReference>
<evidence type="ECO:0000256" key="9">
    <source>
        <dbReference type="PIRNR" id="PIRNR000124"/>
    </source>
</evidence>
<comment type="catalytic activity">
    <reaction evidence="7 9">
        <text>UDP-alpha-D-glucose + 2 NAD(+) + H2O = UDP-alpha-D-glucuronate + 2 NADH + 3 H(+)</text>
        <dbReference type="Rhea" id="RHEA:23596"/>
        <dbReference type="ChEBI" id="CHEBI:15377"/>
        <dbReference type="ChEBI" id="CHEBI:15378"/>
        <dbReference type="ChEBI" id="CHEBI:57540"/>
        <dbReference type="ChEBI" id="CHEBI:57945"/>
        <dbReference type="ChEBI" id="CHEBI:58052"/>
        <dbReference type="ChEBI" id="CHEBI:58885"/>
        <dbReference type="EC" id="1.1.1.22"/>
    </reaction>
</comment>
<evidence type="ECO:0000256" key="8">
    <source>
        <dbReference type="ARBA" id="ARBA00053241"/>
    </source>
</evidence>
<evidence type="ECO:0000256" key="6">
    <source>
        <dbReference type="ARBA" id="ARBA00023027"/>
    </source>
</evidence>
<sequence>MCINLFGAGYVGLVTAACLAEHGNQVLCIDIDQEKVKRLKQGECPIHEPDLPALLQKNLEAGRLNFSHDPEEGVHHGFYQFITVGTPQDEDGSADLSHVLEVAHTIGASLAEPRLIINKSTVPVGTADKVSAVIQKQLSKRKLSIAFDVASNPEFLREGAAVNDFMRSDRIIIGTDSIDAESHLRQLYKPFNRNNDRLIAMDIRSAELTKYAANAFLATKISFINEISRLAERLNADIEQIRIGIGSDPRIGYHFINPGAGYGGSCFPKDVLALEATAKSVHYTPQLINAVHKVNDAQKRVLFEKITHHFNNKLSGKTIALWGLSFKPNTDDMREAPSRVLIDAALKAGMKIQAYDPVAMPEAQRLYKTKPNFSCCESPEAALVNADILVIVTEWNLFFNPDFENIKQQLKEPTIFDGRNLYDPHYLKQLGFTYYGIGRGETFNP</sequence>
<comment type="similarity">
    <text evidence="2 9">Belongs to the UDP-glucose/GDP-mannose dehydrogenase family.</text>
</comment>
<dbReference type="PANTHER" id="PTHR43750">
    <property type="entry name" value="UDP-GLUCOSE 6-DEHYDROGENASE TUAD"/>
    <property type="match status" value="1"/>
</dbReference>
<dbReference type="GO" id="GO:0051287">
    <property type="term" value="F:NAD binding"/>
    <property type="evidence" value="ECO:0007669"/>
    <property type="project" value="InterPro"/>
</dbReference>
<feature type="binding site" evidence="12">
    <location>
        <position position="30"/>
    </location>
    <ligand>
        <name>NAD(+)</name>
        <dbReference type="ChEBI" id="CHEBI:57540"/>
    </ligand>
</feature>
<dbReference type="PANTHER" id="PTHR43750:SF3">
    <property type="entry name" value="UDP-GLUCOSE 6-DEHYDROGENASE TUAD"/>
    <property type="match status" value="1"/>
</dbReference>
<keyword evidence="15" id="KW-1185">Reference proteome</keyword>
<evidence type="ECO:0000256" key="10">
    <source>
        <dbReference type="PIRSR" id="PIRSR500134-1"/>
    </source>
</evidence>
<feature type="binding site" evidence="12">
    <location>
        <position position="334"/>
    </location>
    <ligand>
        <name>NAD(+)</name>
        <dbReference type="ChEBI" id="CHEBI:57540"/>
    </ligand>
</feature>
<dbReference type="InterPro" id="IPR014027">
    <property type="entry name" value="UDP-Glc/GDP-Man_DH_C"/>
</dbReference>
<evidence type="ECO:0000256" key="7">
    <source>
        <dbReference type="ARBA" id="ARBA00047473"/>
    </source>
</evidence>
<dbReference type="EMBL" id="AP018005">
    <property type="protein sequence ID" value="BBB15631.1"/>
    <property type="molecule type" value="Genomic_DNA"/>
</dbReference>
<dbReference type="PIRSF" id="PIRSF000124">
    <property type="entry name" value="UDPglc_GDPman_dh"/>
    <property type="match status" value="1"/>
</dbReference>
<evidence type="ECO:0000256" key="5">
    <source>
        <dbReference type="ARBA" id="ARBA00023002"/>
    </source>
</evidence>
<dbReference type="EC" id="1.1.1.22" evidence="3 9"/>
<dbReference type="Pfam" id="PF00984">
    <property type="entry name" value="UDPG_MGDP_dh"/>
    <property type="match status" value="1"/>
</dbReference>
<dbReference type="Pfam" id="PF03721">
    <property type="entry name" value="UDPG_MGDP_dh_N"/>
    <property type="match status" value="1"/>
</dbReference>
<feature type="binding site" evidence="12">
    <location>
        <position position="86"/>
    </location>
    <ligand>
        <name>NAD(+)</name>
        <dbReference type="ChEBI" id="CHEBI:57540"/>
    </ligand>
</feature>
<dbReference type="InterPro" id="IPR036220">
    <property type="entry name" value="UDP-Glc/GDP-Man_DH_C_sf"/>
</dbReference>